<feature type="repeat" description="Filamin" evidence="3">
    <location>
        <begin position="332"/>
        <end position="424"/>
    </location>
</feature>
<feature type="region of interest" description="Disordered" evidence="4">
    <location>
        <begin position="420"/>
        <end position="481"/>
    </location>
</feature>
<feature type="compositionally biased region" description="Basic and acidic residues" evidence="4">
    <location>
        <begin position="1355"/>
        <end position="1364"/>
    </location>
</feature>
<feature type="region of interest" description="Disordered" evidence="4">
    <location>
        <begin position="3303"/>
        <end position="3336"/>
    </location>
</feature>
<dbReference type="Pfam" id="PF00307">
    <property type="entry name" value="CH"/>
    <property type="match status" value="3"/>
</dbReference>
<dbReference type="GO" id="GO:0030036">
    <property type="term" value="P:actin cytoskeleton organization"/>
    <property type="evidence" value="ECO:0007669"/>
    <property type="project" value="InterPro"/>
</dbReference>
<dbReference type="PROSITE" id="PS50194">
    <property type="entry name" value="FILAMIN_REPEAT"/>
    <property type="match status" value="23"/>
</dbReference>
<feature type="repeat" description="Filamin" evidence="3">
    <location>
        <begin position="676"/>
        <end position="756"/>
    </location>
</feature>
<feature type="repeat" description="Filamin" evidence="3">
    <location>
        <begin position="585"/>
        <end position="666"/>
    </location>
</feature>
<feature type="compositionally biased region" description="Basic and acidic residues" evidence="4">
    <location>
        <begin position="1486"/>
        <end position="1496"/>
    </location>
</feature>
<keyword evidence="2" id="KW-0677">Repeat</keyword>
<feature type="domain" description="Calponin-homology (CH)" evidence="6">
    <location>
        <begin position="125"/>
        <end position="228"/>
    </location>
</feature>
<dbReference type="STRING" id="31234.E3MAW3"/>
<feature type="repeat" description="Filamin" evidence="3">
    <location>
        <begin position="3431"/>
        <end position="3524"/>
    </location>
</feature>
<feature type="repeat" description="Filamin" evidence="3">
    <location>
        <begin position="2293"/>
        <end position="2388"/>
    </location>
</feature>
<feature type="repeat" description="Filamin" evidence="3">
    <location>
        <begin position="3335"/>
        <end position="3429"/>
    </location>
</feature>
<dbReference type="InterPro" id="IPR044801">
    <property type="entry name" value="Filamin"/>
</dbReference>
<feature type="repeat" description="Filamin" evidence="3">
    <location>
        <begin position="3525"/>
        <end position="3621"/>
    </location>
</feature>
<feature type="region of interest" description="Disordered" evidence="4">
    <location>
        <begin position="505"/>
        <end position="560"/>
    </location>
</feature>
<feature type="repeat" description="Filamin" evidence="3">
    <location>
        <begin position="2218"/>
        <end position="2295"/>
    </location>
</feature>
<feature type="repeat" description="Filamin" evidence="3">
    <location>
        <begin position="2134"/>
        <end position="2208"/>
    </location>
</feature>
<feature type="compositionally biased region" description="Polar residues" evidence="4">
    <location>
        <begin position="1366"/>
        <end position="1388"/>
    </location>
</feature>
<dbReference type="InterPro" id="IPR014756">
    <property type="entry name" value="Ig_E-set"/>
</dbReference>
<feature type="compositionally biased region" description="Low complexity" evidence="4">
    <location>
        <begin position="449"/>
        <end position="466"/>
    </location>
</feature>
<dbReference type="Proteomes" id="UP000008281">
    <property type="component" value="Unassembled WGS sequence"/>
</dbReference>
<sequence length="3696" mass="406671">MGKQGEEARQKWIDIQLHTFTNWINEQLQGNAIQDLTQDLSDGVNLIRLVEILQGRRYYGKVYDQEPTEIQKLMNVQMALDALREDGVKTVNIGSHDIVDGNEKLILGLIWCLVQRYQIACKTKIPPKKLVMAWIQSALPELKLTNFRTNWNDGIALSALLEYCQPGLCPEWRNLDPSAARENCHRALLLAERYLEVPGIISSDHLSSPHLDELSCLTYLSYFITKGAPGYRATLKKVTLLLPDCNVEDLEHSWSDGFLLAHLVEACGGTVPELDQMRFENLNDFVENVAIVLDAAADIGVGSLVGADDIADPQGEHLGTMALVAALCSIPLEQQVKYTDCYVNQQVNLDLAFTSGNEVRIEELDVQVTGSSGEVYSNEAIKLRKSRTVQGANLSLIPVEPGFLQVRIYCQGSELPASPISLQVHTQEETRSTSRATSRAHPENRHPESSSATTSVVRTTVSPVGTQKEQGGIAQFSSETEVDISHKSFAQRRLHIIKQLEAQHVSHLAQTKSHHQPHQQQQQHHHTSPSIVQVVQPTPPPPPTPAQSSSHIPPPPPIPAVLEASAYREMPLTRSPDVGLVSFSGLSEPCSVGSIVEVVINAHGDAVSGSVYVEAVSPTGTVHPCTVRHQNNSYMATFTPQEVGLWRIGILYDGEHIRGSPFACQVFDSGLVNVYGLDVGLVGQELKFSVNTSQAGHGNLSVTVLRHGREIPLTIEEQGNSKTYQVSFIPDGAGQYKIHVLLNRMEIKGSPFILDIADASSVSTYGENLRSASVGKTASFMVHAVGADAKDITAHVTAPSGETFPAKVVTLDDVTFQIEWTPKEPGEHSVDVMLADQRVPDAPFACNVGAPDLVHVRNMPRRISPTKLNTDHSFEIDASAAGSGNLEIMINGGRVPCRVRELGSRQYMAIFTPTQSITHTIEMRFNGEHVSGSPWKLPVEDRGERRQEMERTMSYYSELSGPGLVRAPVSRIAHFDITGEGLELSDIQAKIVGPDNREFPIRIIPRTAGKYTAEYQIEQVGEHHLTVWIAGRKVDGSPLSVAGYATEKVRLEPLGGGSPNQPVQFYDVHVQEDTVANRPDKPSYYSQLYVIPAVDAVEAGKGQLEISVNQGRVPNNVQMQGAGRCLVTFIPQHAGTYVIDVTFNGEQVHGCPIKVEILPKQVGQQIHANLTPTAVSTAISAGGTSSISGAFRETARSPLSARSPTSPTLLQHARQRSEETMLRSPQLLRESRKADKPWQSSYAPSPSRNAFSQSPHRDWSASTVYDRVYGSNSDVERTLSPSDPSRNRNIRETTTVIHRTPSPTGLRSTQITETITRTTHRSPSPPRGASNTSYGSVRTQQFAERIARSPSPPGYEREFVEKRTTYRSPSPARTSSVAHSHISETPLSPIQGMDTPFDTNERLKKVERMDPLADEEEREQRRAQLERDHKNTLGYTVAQYGDSRSTPERRYFGDTLDKKDRPPSAGYYSSAQQQRSTSPEYSTVYERYERNPEKPDLPPPRVEGHVSASYKGYEPVYSEVTTTRTTTTTEYENIDKKPSVPKKRATTPEGHVEPVNDNEQKQTFLRTQSEKVFEPVETNLHRSDEKESIYDLPPQEKLHKYPEEPTIALSEKDQSSARAAYAKGREDDIYDASRNVSYPPAPKIDYSDRKDELSNYNRGKEDHYGVVGEYPTAPKIAYSDSKEAVVRDQYARAKEDPYGTIEECPPAPEIALRSDDLKETKNEYIRAKNADQHAEQSHPTPPVIEISKAEQARRTEEYLRVKSEDEKILAKHGFTRKPEPSIEIQEPVTEQIRDDVVEAAMAPEVPLRPSDELPHSPVPSSKSTPATTPKMSLKFRKDGKEGKPFDFGKSKFVCKHDVIKRGKEVEVKLEGLKLGKEDALRIVVLPPANKSVAGANGGPQLEVDAKVKKSSSKYEITFKPTEVGTHKVFAYVNEIQHPLSPFAVRAYDAAEIIVGEIPHQSNLNDTVEFTVDAGRAGFGNLEMAIKDADGVIIPSHVAQLESGSAKFLVTFTPATKGPHTVNITFNKEVLKRESNSLSLFSIKNIFPDSPFEVNIVDAPLPPPVVLEAPAGVAAVASPSLSKKELKEQEKEKKREEKERAKREKEERATLKKEKKSKSYRFPAKTTVSKIPSLSRVGQPSSLVVEVSGHDQLEIRVLDSKKNEIGTDIVEIEPGHMQINFTPVQVGDHEIDVRYGGVPVTGSPFTCRAYDPAKIKVGAIPKGLLDKHVYFTVDASEAGVGNLEVAVCEGRVPSMAHALGHHKYDISFVPKEDIDHTITVRFNNEPVPGSPFICQLVATTQATATGAGIERIPVDEETEIQILTDDTEASPEARVRDPQGNDLPVNVTRSKDNETLHIATYVPKCVGNHLVDITLGGEPIAGSPFTAKAYDARKTVLSPPINAAVGKPATFVIDAARSGAGNMEIIVSVDNRNVPNFVQAEGQARFKVSFTPQDAKDHTISVRFNGISVPGSPLICSVSPAGTVPAAVVLPAAAAIGTGAAVASTQHAKHTPQHSFEAVPVKQTTTTVLQKTPEIKERVEKTGLARELNSAQVGQKKGFTIDNINKSSDCNVVITGEHLVEIYLDHEIIEEFVMNIKDERHTLPPVCLAGQKYSFDVNSDDKNQVRVTIREPSGRMLPVQMEDLPDGGVRVSSRFKEVGIHSIDVFVDDQPIGERRMQTVIDPLNGAQLVSEPKREIVGEQTELKILIDSGVESQVEVIIEGPDREDNEVHMKKISETLWSAVWIPKVEGEHELSILVAGEQIPGSPFPIHVLDPSAVRVIGLKNAPVGVEQQFSVDYTNSGASIATIEVRHGDKPIPTTVKKMKPGQLLCTFTPTNDGPHQVDVIIDGVPLTEGPYEVFISHLGTVRASGDALRKAQRARTARFEVINVEQNRGELDVMVSGKHQTRINFRMIFCFACFVCACLNVHVLLYLSLSVGFKLIFSFQIHINTLFLQYLMVKFRFSDPKGGPLPVRCYKQQDDSYWVEFTPEHLGTHTIEVTFGDVPVPGSPFKTEVIDVKNVQVRGLSDPILLRHATTINVDRRNAGNGELSVEVTDPSGAPLRTETLKSPGGEDRITFLPNQTGEHKVNVKVAGFQLPESLSGYPQTILVSEQEKPAVYGAAVDQSIKIGEPASLIFDPKKTNGGLKIHVSGPDRQKIHHNVMRRPNGTSEVVFYPEETGPYTVSIDFNNRPISGSPFLVNVVDPTKVIVNDLDMDRDGTLLLRLGHSNSFDVDATAAGPGKLRAEVRDSEGALLGNGPVVEDMGQGKYRVRFNPDQHGRYEIYLYWNELPVESAFPVRARSSAEDLPTTSRAVREPVPPPVTTTYHTREKSSGSSVDDEINRIMVRGDGLHRAVLKEHNEFIIDGSDINKEGRITATLLGSKADIPVRIQQLGHNVYKATYTPLTGGTYELHILWNGKHVKGSPFAVSADTSAHLADLIDVDASTLKIGIINENIKTVIDTRRAGSGQLSALCMGPTKPAYCELYDHRDGTYALCVRPAEIGKHTLVIKYDDEHVKGSPFVVHVSLPPDPSKVRVYGPGVEHGILSLFKSNFVVETRGAGAGQLTVRVRGPKGAFNVEMQREKKNERTIHCKYEPKEPGDYQVEVKWHGEHVPGSPFLVMIVDTEKELSRFLRGEAPSPTPATPFIPPGWVAPPPPMFQMQPGQQRFLPPGHFGPMGVPSPYGSVPPPNKHKGRNH</sequence>
<keyword evidence="5" id="KW-0472">Membrane</keyword>
<feature type="repeat" description="Filamin" evidence="3">
    <location>
        <begin position="3012"/>
        <end position="3109"/>
    </location>
</feature>
<keyword evidence="5" id="KW-1133">Transmembrane helix</keyword>
<feature type="region of interest" description="Disordered" evidence="4">
    <location>
        <begin position="1271"/>
        <end position="1294"/>
    </location>
</feature>
<feature type="region of interest" description="Disordered" evidence="4">
    <location>
        <begin position="1193"/>
        <end position="1258"/>
    </location>
</feature>
<feature type="compositionally biased region" description="Polar residues" evidence="4">
    <location>
        <begin position="1200"/>
        <end position="1209"/>
    </location>
</feature>
<dbReference type="PANTHER" id="PTHR38537:SF16">
    <property type="entry name" value="CALPONIN-HOMOLOGY (CH) DOMAIN-CONTAINING PROTEIN"/>
    <property type="match status" value="1"/>
</dbReference>
<feature type="repeat" description="Filamin" evidence="3">
    <location>
        <begin position="754"/>
        <end position="848"/>
    </location>
</feature>
<comment type="similarity">
    <text evidence="1">Belongs to the filamin family.</text>
</comment>
<dbReference type="PROSITE" id="PS50021">
    <property type="entry name" value="CH"/>
    <property type="match status" value="2"/>
</dbReference>
<dbReference type="OMA" id="REFDIPM"/>
<dbReference type="InterPro" id="IPR013783">
    <property type="entry name" value="Ig-like_fold"/>
</dbReference>
<feature type="compositionally biased region" description="Polar residues" evidence="4">
    <location>
        <begin position="1238"/>
        <end position="1254"/>
    </location>
</feature>
<gene>
    <name evidence="7" type="primary">Cre-fln-2</name>
    <name evidence="7" type="ORF">CRE_16643</name>
</gene>
<dbReference type="HOGENOM" id="CLU_000450_0_0_1"/>
<feature type="domain" description="Calponin-homology (CH)" evidence="6">
    <location>
        <begin position="14"/>
        <end position="118"/>
    </location>
</feature>
<keyword evidence="5" id="KW-0812">Transmembrane</keyword>
<feature type="repeat" description="Filamin" evidence="3">
    <location>
        <begin position="2781"/>
        <end position="2860"/>
    </location>
</feature>
<dbReference type="GO" id="GO:0051015">
    <property type="term" value="F:actin filament binding"/>
    <property type="evidence" value="ECO:0007669"/>
    <property type="project" value="InterPro"/>
</dbReference>
<dbReference type="InterPro" id="IPR001298">
    <property type="entry name" value="Filamin/ABP280_rpt"/>
</dbReference>
<dbReference type="InterPro" id="IPR001715">
    <property type="entry name" value="CH_dom"/>
</dbReference>
<feature type="repeat" description="Filamin" evidence="3">
    <location>
        <begin position="2685"/>
        <end position="2771"/>
    </location>
</feature>
<feature type="repeat" description="Filamin" evidence="3">
    <location>
        <begin position="848"/>
        <end position="939"/>
    </location>
</feature>
<feature type="transmembrane region" description="Helical" evidence="5">
    <location>
        <begin position="2913"/>
        <end position="2934"/>
    </location>
</feature>
<organism evidence="8">
    <name type="scientific">Caenorhabditis remanei</name>
    <name type="common">Caenorhabditis vulgaris</name>
    <dbReference type="NCBI Taxonomy" id="31234"/>
    <lineage>
        <taxon>Eukaryota</taxon>
        <taxon>Metazoa</taxon>
        <taxon>Ecdysozoa</taxon>
        <taxon>Nematoda</taxon>
        <taxon>Chromadorea</taxon>
        <taxon>Rhabditida</taxon>
        <taxon>Rhabditina</taxon>
        <taxon>Rhabditomorpha</taxon>
        <taxon>Rhabditoidea</taxon>
        <taxon>Rhabditidae</taxon>
        <taxon>Peloderinae</taxon>
        <taxon>Caenorhabditis</taxon>
    </lineage>
</organism>
<dbReference type="EMBL" id="DS268432">
    <property type="protein sequence ID" value="EFO97430.1"/>
    <property type="molecule type" value="Genomic_DNA"/>
</dbReference>
<feature type="region of interest" description="Disordered" evidence="4">
    <location>
        <begin position="2077"/>
        <end position="2118"/>
    </location>
</feature>
<keyword evidence="8" id="KW-1185">Reference proteome</keyword>
<dbReference type="PANTHER" id="PTHR38537">
    <property type="entry name" value="JITTERBUG, ISOFORM N"/>
    <property type="match status" value="1"/>
</dbReference>
<feature type="repeat" description="Filamin" evidence="3">
    <location>
        <begin position="3107"/>
        <end position="3201"/>
    </location>
</feature>
<dbReference type="Pfam" id="PF00630">
    <property type="entry name" value="Filamin"/>
    <property type="match status" value="21"/>
</dbReference>
<feature type="repeat" description="Filamin" evidence="3">
    <location>
        <begin position="2385"/>
        <end position="2477"/>
    </location>
</feature>
<feature type="region of interest" description="Disordered" evidence="4">
    <location>
        <begin position="1316"/>
        <end position="1665"/>
    </location>
</feature>
<feature type="transmembrane region" description="Helical" evidence="5">
    <location>
        <begin position="2940"/>
        <end position="2958"/>
    </location>
</feature>
<feature type="compositionally biased region" description="Basic and acidic residues" evidence="4">
    <location>
        <begin position="1418"/>
        <end position="1431"/>
    </location>
</feature>
<dbReference type="InterPro" id="IPR036872">
    <property type="entry name" value="CH_dom_sf"/>
</dbReference>
<feature type="repeat" description="Filamin" evidence="3">
    <location>
        <begin position="961"/>
        <end position="1043"/>
    </location>
</feature>
<proteinExistence type="inferred from homology"/>
<protein>
    <submittedName>
        <fullName evidence="7">CRE-FLN-2 protein</fullName>
    </submittedName>
</protein>
<evidence type="ECO:0000313" key="8">
    <source>
        <dbReference type="Proteomes" id="UP000008281"/>
    </source>
</evidence>
<dbReference type="InParanoid" id="E3MAW3"/>
<dbReference type="FunFam" id="2.60.40.10:FF:001145">
    <property type="entry name" value="Jitterbug, isoform I"/>
    <property type="match status" value="1"/>
</dbReference>
<dbReference type="Gene3D" id="1.10.418.10">
    <property type="entry name" value="Calponin-like domain"/>
    <property type="match status" value="3"/>
</dbReference>
<feature type="repeat" description="Filamin" evidence="3">
    <location>
        <begin position="2608"/>
        <end position="2680"/>
    </location>
</feature>
<feature type="compositionally biased region" description="Basic and acidic residues" evidence="4">
    <location>
        <begin position="1550"/>
        <end position="1560"/>
    </location>
</feature>
<evidence type="ECO:0000256" key="5">
    <source>
        <dbReference type="SAM" id="Phobius"/>
    </source>
</evidence>
<name>E3MAW3_CAERE</name>
<feature type="region of interest" description="Disordered" evidence="4">
    <location>
        <begin position="1806"/>
        <end position="1831"/>
    </location>
</feature>
<dbReference type="SMART" id="SM00557">
    <property type="entry name" value="IG_FLMN"/>
    <property type="match status" value="21"/>
</dbReference>
<feature type="repeat" description="Filamin" evidence="3">
    <location>
        <begin position="3199"/>
        <end position="3294"/>
    </location>
</feature>
<evidence type="ECO:0000256" key="3">
    <source>
        <dbReference type="PROSITE-ProRule" id="PRU00087"/>
    </source>
</evidence>
<feature type="repeat" description="Filamin" evidence="3">
    <location>
        <begin position="1944"/>
        <end position="2055"/>
    </location>
</feature>
<evidence type="ECO:0000313" key="7">
    <source>
        <dbReference type="EMBL" id="EFO97430.1"/>
    </source>
</evidence>
<feature type="repeat" description="Filamin" evidence="3">
    <location>
        <begin position="2958"/>
        <end position="3014"/>
    </location>
</feature>
<feature type="compositionally biased region" description="Basic residues" evidence="4">
    <location>
        <begin position="512"/>
        <end position="527"/>
    </location>
</feature>
<evidence type="ECO:0000259" key="6">
    <source>
        <dbReference type="PROSITE" id="PS50021"/>
    </source>
</evidence>
<feature type="compositionally biased region" description="Basic and acidic residues" evidence="4">
    <location>
        <begin position="1445"/>
        <end position="1462"/>
    </location>
</feature>
<feature type="repeat" description="Filamin" evidence="3">
    <location>
        <begin position="1862"/>
        <end position="1946"/>
    </location>
</feature>
<feature type="region of interest" description="Disordered" evidence="4">
    <location>
        <begin position="3670"/>
        <end position="3696"/>
    </location>
</feature>
<feature type="compositionally biased region" description="Basic and acidic residues" evidence="4">
    <location>
        <begin position="1645"/>
        <end position="1664"/>
    </location>
</feature>
<feature type="compositionally biased region" description="Basic and acidic residues" evidence="4">
    <location>
        <begin position="2081"/>
        <end position="2111"/>
    </location>
</feature>
<reference evidence="7" key="1">
    <citation type="submission" date="2007-07" db="EMBL/GenBank/DDBJ databases">
        <title>PCAP assembly of the Caenorhabditis remanei genome.</title>
        <authorList>
            <consortium name="The Caenorhabditis remanei Sequencing Consortium"/>
            <person name="Wilson R.K."/>
        </authorList>
    </citation>
    <scope>NUCLEOTIDE SEQUENCE [LARGE SCALE GENOMIC DNA]</scope>
    <source>
        <strain evidence="7">PB4641</strain>
    </source>
</reference>
<dbReference type="Gene3D" id="2.60.40.10">
    <property type="entry name" value="Immunoglobulins"/>
    <property type="match status" value="22"/>
</dbReference>
<dbReference type="CDD" id="cd21229">
    <property type="entry name" value="CH_jitterbug-like_rpt2"/>
    <property type="match status" value="1"/>
</dbReference>
<feature type="region of interest" description="Disordered" evidence="4">
    <location>
        <begin position="1728"/>
        <end position="1754"/>
    </location>
</feature>
<dbReference type="InterPro" id="IPR017868">
    <property type="entry name" value="Filamin/ABP280_repeat-like"/>
</dbReference>
<feature type="compositionally biased region" description="Polar residues" evidence="4">
    <location>
        <begin position="1818"/>
        <end position="1830"/>
    </location>
</feature>
<evidence type="ECO:0000256" key="4">
    <source>
        <dbReference type="SAM" id="MobiDB-lite"/>
    </source>
</evidence>
<dbReference type="SUPFAM" id="SSF81296">
    <property type="entry name" value="E set domains"/>
    <property type="match status" value="22"/>
</dbReference>
<feature type="compositionally biased region" description="Basic and acidic residues" evidence="4">
    <location>
        <begin position="1568"/>
        <end position="1603"/>
    </location>
</feature>
<dbReference type="SMART" id="SM00033">
    <property type="entry name" value="CH"/>
    <property type="match status" value="3"/>
</dbReference>
<dbReference type="eggNOG" id="KOG0518">
    <property type="taxonomic scope" value="Eukaryota"/>
</dbReference>
<accession>E3MAW3</accession>
<dbReference type="SUPFAM" id="SSF47576">
    <property type="entry name" value="Calponin-homology domain, CH-domain"/>
    <property type="match status" value="2"/>
</dbReference>
<evidence type="ECO:0000256" key="1">
    <source>
        <dbReference type="ARBA" id="ARBA00009238"/>
    </source>
</evidence>
<feature type="compositionally biased region" description="Basic and acidic residues" evidence="4">
    <location>
        <begin position="1399"/>
        <end position="1411"/>
    </location>
</feature>
<feature type="compositionally biased region" description="Polar residues" evidence="4">
    <location>
        <begin position="1329"/>
        <end position="1342"/>
    </location>
</feature>
<dbReference type="CDD" id="cd21227">
    <property type="entry name" value="CH_jitterbug-like_rpt1"/>
    <property type="match status" value="1"/>
</dbReference>
<dbReference type="OrthoDB" id="18740at2759"/>
<feature type="repeat" description="Filamin" evidence="3">
    <location>
        <begin position="1094"/>
        <end position="1157"/>
    </location>
</feature>
<feature type="compositionally biased region" description="Polar residues" evidence="4">
    <location>
        <begin position="1467"/>
        <end position="1481"/>
    </location>
</feature>
<dbReference type="FunCoup" id="E3MAW3">
    <property type="interactions" value="299"/>
</dbReference>
<evidence type="ECO:0000256" key="2">
    <source>
        <dbReference type="ARBA" id="ARBA00022737"/>
    </source>
</evidence>